<name>A0ABW0KJ38_9BACL</name>
<keyword evidence="6 8" id="KW-1133">Transmembrane helix</keyword>
<protein>
    <submittedName>
        <fullName evidence="9">Endospore germination permease</fullName>
    </submittedName>
</protein>
<feature type="transmembrane region" description="Helical" evidence="8">
    <location>
        <begin position="140"/>
        <end position="161"/>
    </location>
</feature>
<feature type="transmembrane region" description="Helical" evidence="8">
    <location>
        <begin position="113"/>
        <end position="133"/>
    </location>
</feature>
<comment type="similarity">
    <text evidence="2">Belongs to the amino acid-polyamine-organocation (APC) superfamily. Spore germination protein (SGP) (TC 2.A.3.9) family.</text>
</comment>
<evidence type="ECO:0000256" key="1">
    <source>
        <dbReference type="ARBA" id="ARBA00004141"/>
    </source>
</evidence>
<gene>
    <name evidence="9" type="ORF">ACFPOG_31665</name>
</gene>
<feature type="transmembrane region" description="Helical" evidence="8">
    <location>
        <begin position="214"/>
        <end position="239"/>
    </location>
</feature>
<keyword evidence="4" id="KW-0309">Germination</keyword>
<feature type="transmembrane region" description="Helical" evidence="8">
    <location>
        <begin position="331"/>
        <end position="352"/>
    </location>
</feature>
<evidence type="ECO:0000256" key="7">
    <source>
        <dbReference type="ARBA" id="ARBA00023136"/>
    </source>
</evidence>
<comment type="caution">
    <text evidence="9">The sequence shown here is derived from an EMBL/GenBank/DDBJ whole genome shotgun (WGS) entry which is preliminary data.</text>
</comment>
<reference evidence="10" key="1">
    <citation type="journal article" date="2019" name="Int. J. Syst. Evol. Microbiol.">
        <title>The Global Catalogue of Microorganisms (GCM) 10K type strain sequencing project: providing services to taxonomists for standard genome sequencing and annotation.</title>
        <authorList>
            <consortium name="The Broad Institute Genomics Platform"/>
            <consortium name="The Broad Institute Genome Sequencing Center for Infectious Disease"/>
            <person name="Wu L."/>
            <person name="Ma J."/>
        </authorList>
    </citation>
    <scope>NUCLEOTIDE SEQUENCE [LARGE SCALE GENOMIC DNA]</scope>
    <source>
        <strain evidence="10">KACC 11904</strain>
    </source>
</reference>
<dbReference type="PANTHER" id="PTHR34975">
    <property type="entry name" value="SPORE GERMINATION PROTEIN A2"/>
    <property type="match status" value="1"/>
</dbReference>
<evidence type="ECO:0000313" key="9">
    <source>
        <dbReference type="EMBL" id="MFC5452768.1"/>
    </source>
</evidence>
<feature type="transmembrane region" description="Helical" evidence="8">
    <location>
        <begin position="181"/>
        <end position="202"/>
    </location>
</feature>
<evidence type="ECO:0000256" key="6">
    <source>
        <dbReference type="ARBA" id="ARBA00022989"/>
    </source>
</evidence>
<dbReference type="EMBL" id="JBHSMJ010000063">
    <property type="protein sequence ID" value="MFC5452768.1"/>
    <property type="molecule type" value="Genomic_DNA"/>
</dbReference>
<feature type="transmembrane region" description="Helical" evidence="8">
    <location>
        <begin position="269"/>
        <end position="288"/>
    </location>
</feature>
<feature type="transmembrane region" description="Helical" evidence="8">
    <location>
        <begin position="300"/>
        <end position="319"/>
    </location>
</feature>
<comment type="subcellular location">
    <subcellularLocation>
        <location evidence="1">Membrane</location>
        <topology evidence="1">Multi-pass membrane protein</topology>
    </subcellularLocation>
</comment>
<dbReference type="InterPro" id="IPR004761">
    <property type="entry name" value="Spore_GerAB"/>
</dbReference>
<feature type="transmembrane region" description="Helical" evidence="8">
    <location>
        <begin position="12"/>
        <end position="32"/>
    </location>
</feature>
<accession>A0ABW0KJ38</accession>
<sequence>MSNPKITILQMCMLMIMSVGLVNHVTIIPILLDDADKDSWISIIFTIPLCALWVFIPFFIVKKTKQSNFMDWLKTNRLSWFKPLFITLFAAYLSANIFITIREVITWTKITYLPQTPLFVTRLTLLILCVYAAARGIKAIAIAAGMLLPLVWILGFFVMSSNFQVKRYSLLFPLFTTGSGPIMQCMADVSASLMELILVVVLQHHLKNNLKWWHLPLLVCMISGLTLGPVMGAIAAFGYEATKLKYPAYEQWRLVQLGAFVSHVDFLSIYQWISGAFIRISLSLFLLVDLFRPQSSKVRNISYVLAGCALMILLSLIKLSDSMYTRLIKHFYLAVFGTLLIFSLLLFVLVFAKSKRKGNAPS</sequence>
<evidence type="ECO:0000313" key="10">
    <source>
        <dbReference type="Proteomes" id="UP001596044"/>
    </source>
</evidence>
<dbReference type="RefSeq" id="WP_270877780.1">
    <property type="nucleotide sequence ID" value="NZ_JAQFVF010000009.1"/>
</dbReference>
<dbReference type="Pfam" id="PF03845">
    <property type="entry name" value="Spore_permease"/>
    <property type="match status" value="1"/>
</dbReference>
<proteinExistence type="inferred from homology"/>
<evidence type="ECO:0000256" key="2">
    <source>
        <dbReference type="ARBA" id="ARBA00007998"/>
    </source>
</evidence>
<evidence type="ECO:0000256" key="3">
    <source>
        <dbReference type="ARBA" id="ARBA00022448"/>
    </source>
</evidence>
<evidence type="ECO:0000256" key="4">
    <source>
        <dbReference type="ARBA" id="ARBA00022544"/>
    </source>
</evidence>
<keyword evidence="3" id="KW-0813">Transport</keyword>
<evidence type="ECO:0000256" key="5">
    <source>
        <dbReference type="ARBA" id="ARBA00022692"/>
    </source>
</evidence>
<feature type="transmembrane region" description="Helical" evidence="8">
    <location>
        <begin position="38"/>
        <end position="60"/>
    </location>
</feature>
<evidence type="ECO:0000256" key="8">
    <source>
        <dbReference type="SAM" id="Phobius"/>
    </source>
</evidence>
<keyword evidence="5 8" id="KW-0812">Transmembrane</keyword>
<dbReference type="NCBIfam" id="TIGR00912">
    <property type="entry name" value="2A0309"/>
    <property type="match status" value="1"/>
</dbReference>
<keyword evidence="10" id="KW-1185">Reference proteome</keyword>
<dbReference type="PANTHER" id="PTHR34975:SF2">
    <property type="entry name" value="SPORE GERMINATION PROTEIN A2"/>
    <property type="match status" value="1"/>
</dbReference>
<keyword evidence="7 8" id="KW-0472">Membrane</keyword>
<feature type="transmembrane region" description="Helical" evidence="8">
    <location>
        <begin position="80"/>
        <end position="101"/>
    </location>
</feature>
<organism evidence="9 10">
    <name type="scientific">Paenibacillus aestuarii</name>
    <dbReference type="NCBI Taxonomy" id="516965"/>
    <lineage>
        <taxon>Bacteria</taxon>
        <taxon>Bacillati</taxon>
        <taxon>Bacillota</taxon>
        <taxon>Bacilli</taxon>
        <taxon>Bacillales</taxon>
        <taxon>Paenibacillaceae</taxon>
        <taxon>Paenibacillus</taxon>
    </lineage>
</organism>
<dbReference type="Proteomes" id="UP001596044">
    <property type="component" value="Unassembled WGS sequence"/>
</dbReference>